<evidence type="ECO:0000256" key="2">
    <source>
        <dbReference type="ARBA" id="ARBA00004141"/>
    </source>
</evidence>
<evidence type="ECO:0000256" key="7">
    <source>
        <dbReference type="ARBA" id="ARBA00022989"/>
    </source>
</evidence>
<dbReference type="PANTHER" id="PTHR45828:SF44">
    <property type="entry name" value="FERRIC-CHELATE REDUCTASE 1-RELATED"/>
    <property type="match status" value="1"/>
</dbReference>
<evidence type="ECO:0000256" key="5">
    <source>
        <dbReference type="ARBA" id="ARBA00022692"/>
    </source>
</evidence>
<feature type="domain" description="Reelin" evidence="15">
    <location>
        <begin position="23"/>
        <end position="190"/>
    </location>
</feature>
<evidence type="ECO:0000256" key="3">
    <source>
        <dbReference type="ARBA" id="ARBA00009195"/>
    </source>
</evidence>
<evidence type="ECO:0000256" key="11">
    <source>
        <dbReference type="SAM" id="MobiDB-lite"/>
    </source>
</evidence>
<feature type="compositionally biased region" description="Pro residues" evidence="11">
    <location>
        <begin position="182"/>
        <end position="193"/>
    </location>
</feature>
<feature type="transmembrane region" description="Helical" evidence="12">
    <location>
        <begin position="536"/>
        <end position="556"/>
    </location>
</feature>
<keyword evidence="10" id="KW-0325">Glycoprotein</keyword>
<dbReference type="InterPro" id="IPR042307">
    <property type="entry name" value="Reeler_sf"/>
</dbReference>
<keyword evidence="4" id="KW-0813">Transport</keyword>
<dbReference type="SMART" id="SM00665">
    <property type="entry name" value="B561"/>
    <property type="match status" value="1"/>
</dbReference>
<protein>
    <submittedName>
        <fullName evidence="16">Ferric-chelate reductase 1</fullName>
    </submittedName>
</protein>
<feature type="transmembrane region" description="Helical" evidence="12">
    <location>
        <begin position="398"/>
        <end position="418"/>
    </location>
</feature>
<dbReference type="PROSITE" id="PS50939">
    <property type="entry name" value="CYTOCHROME_B561"/>
    <property type="match status" value="1"/>
</dbReference>
<keyword evidence="9 12" id="KW-0472">Membrane</keyword>
<feature type="transmembrane region" description="Helical" evidence="12">
    <location>
        <begin position="576"/>
        <end position="595"/>
    </location>
</feature>
<feature type="transmembrane region" description="Helical" evidence="12">
    <location>
        <begin position="499"/>
        <end position="524"/>
    </location>
</feature>
<evidence type="ECO:0000256" key="12">
    <source>
        <dbReference type="SAM" id="Phobius"/>
    </source>
</evidence>
<dbReference type="InterPro" id="IPR005018">
    <property type="entry name" value="DOMON_domain"/>
</dbReference>
<comment type="subcellular location">
    <subcellularLocation>
        <location evidence="2">Membrane</location>
        <topology evidence="2">Multi-pass membrane protein</topology>
    </subcellularLocation>
</comment>
<evidence type="ECO:0000256" key="6">
    <source>
        <dbReference type="ARBA" id="ARBA00022982"/>
    </source>
</evidence>
<dbReference type="CDD" id="cd08760">
    <property type="entry name" value="Cyt_b561_FRRS1_like"/>
    <property type="match status" value="1"/>
</dbReference>
<keyword evidence="17" id="KW-1185">Reference proteome</keyword>
<evidence type="ECO:0000313" key="17">
    <source>
        <dbReference type="Proteomes" id="UP001369086"/>
    </source>
</evidence>
<feature type="domain" description="DOMON" evidence="13">
    <location>
        <begin position="240"/>
        <end position="354"/>
    </location>
</feature>
<dbReference type="Gene3D" id="2.60.40.4060">
    <property type="entry name" value="Reeler domain"/>
    <property type="match status" value="1"/>
</dbReference>
<dbReference type="InterPro" id="IPR006593">
    <property type="entry name" value="Cyt_b561/ferric_Rdtase_TM"/>
</dbReference>
<evidence type="ECO:0000256" key="4">
    <source>
        <dbReference type="ARBA" id="ARBA00022448"/>
    </source>
</evidence>
<evidence type="ECO:0000313" key="16">
    <source>
        <dbReference type="EMBL" id="KAK6484706.1"/>
    </source>
</evidence>
<keyword evidence="8" id="KW-0408">Iron</keyword>
<dbReference type="PROSITE" id="PS50836">
    <property type="entry name" value="DOMON"/>
    <property type="match status" value="1"/>
</dbReference>
<keyword evidence="6" id="KW-0249">Electron transport</keyword>
<dbReference type="Pfam" id="PF03351">
    <property type="entry name" value="DOMON"/>
    <property type="match status" value="1"/>
</dbReference>
<evidence type="ECO:0000259" key="15">
    <source>
        <dbReference type="PROSITE" id="PS51019"/>
    </source>
</evidence>
<dbReference type="Gene3D" id="1.20.120.1770">
    <property type="match status" value="1"/>
</dbReference>
<evidence type="ECO:0000256" key="9">
    <source>
        <dbReference type="ARBA" id="ARBA00023136"/>
    </source>
</evidence>
<reference evidence="16 17" key="1">
    <citation type="submission" date="2021-05" db="EMBL/GenBank/DDBJ databases">
        <authorList>
            <person name="Zahm M."/>
            <person name="Klopp C."/>
            <person name="Cabau C."/>
            <person name="Kuhl H."/>
            <person name="Suciu R."/>
            <person name="Ciorpac M."/>
            <person name="Holostenco D."/>
            <person name="Gessner J."/>
            <person name="Wuertz S."/>
            <person name="Hohne C."/>
            <person name="Stock M."/>
            <person name="Gislard M."/>
            <person name="Lluch J."/>
            <person name="Milhes M."/>
            <person name="Lampietro C."/>
            <person name="Lopez Roques C."/>
            <person name="Donnadieu C."/>
            <person name="Du K."/>
            <person name="Schartl M."/>
            <person name="Guiguen Y."/>
        </authorList>
    </citation>
    <scope>NUCLEOTIDE SEQUENCE [LARGE SCALE GENOMIC DNA]</scope>
    <source>
        <strain evidence="16">Hh-F2</strain>
        <tissue evidence="16">Blood</tissue>
    </source>
</reference>
<organism evidence="16 17">
    <name type="scientific">Huso huso</name>
    <name type="common">Beluga</name>
    <name type="synonym">Acipenser huso</name>
    <dbReference type="NCBI Taxonomy" id="61971"/>
    <lineage>
        <taxon>Eukaryota</taxon>
        <taxon>Metazoa</taxon>
        <taxon>Chordata</taxon>
        <taxon>Craniata</taxon>
        <taxon>Vertebrata</taxon>
        <taxon>Euteleostomi</taxon>
        <taxon>Actinopterygii</taxon>
        <taxon>Chondrostei</taxon>
        <taxon>Acipenseriformes</taxon>
        <taxon>Acipenseridae</taxon>
        <taxon>Huso</taxon>
    </lineage>
</organism>
<dbReference type="EMBL" id="JAHFZB010000010">
    <property type="protein sequence ID" value="KAK6484706.1"/>
    <property type="molecule type" value="Genomic_DNA"/>
</dbReference>
<gene>
    <name evidence="16" type="ORF">HHUSO_G12533</name>
</gene>
<dbReference type="PROSITE" id="PS51019">
    <property type="entry name" value="REELIN"/>
    <property type="match status" value="1"/>
</dbReference>
<proteinExistence type="inferred from homology"/>
<comment type="cofactor">
    <cofactor evidence="1">
        <name>heme b</name>
        <dbReference type="ChEBI" id="CHEBI:60344"/>
    </cofactor>
</comment>
<evidence type="ECO:0000256" key="1">
    <source>
        <dbReference type="ARBA" id="ARBA00001970"/>
    </source>
</evidence>
<dbReference type="InterPro" id="IPR051237">
    <property type="entry name" value="Ferric-chelate_Red/DefProt"/>
</dbReference>
<evidence type="ECO:0000256" key="8">
    <source>
        <dbReference type="ARBA" id="ARBA00023004"/>
    </source>
</evidence>
<evidence type="ECO:0000256" key="10">
    <source>
        <dbReference type="ARBA" id="ARBA00023180"/>
    </source>
</evidence>
<feature type="region of interest" description="Disordered" evidence="11">
    <location>
        <begin position="179"/>
        <end position="200"/>
    </location>
</feature>
<name>A0ABR0ZIU1_HUSHU</name>
<comment type="caution">
    <text evidence="16">The sequence shown here is derived from an EMBL/GenBank/DDBJ whole genome shotgun (WGS) entry which is preliminary data.</text>
</comment>
<dbReference type="CDD" id="cd08544">
    <property type="entry name" value="Reeler"/>
    <property type="match status" value="1"/>
</dbReference>
<comment type="similarity">
    <text evidence="3">Belongs to the FRRS1 family.</text>
</comment>
<dbReference type="PANTHER" id="PTHR45828">
    <property type="entry name" value="CYTOCHROME B561/FERRIC REDUCTASE TRANSMEMBRANE"/>
    <property type="match status" value="1"/>
</dbReference>
<sequence length="597" mass="63736">MQALYNGYTDKMGKQDLFIFLLISCNFMGVSGYPNGLVTDSCINMTPLHGGANAQTSAAPFSVTASKTTYSPGDQITVTLQAKSGTFQGFLLQARQIGGGAAVGSFTITDPTNTRGLNCNADNSAVSHMSSSDKSQIQATWNAPKSGTGNVEFRATFVKSKLIFWVQVKSSQVSFNTITPASPAPASPAPASPAPVSSAPASSSFNPSSSLVLISSTGCGTNKTCFSNPAGCNAATNADCYFMSSASPQGGSDGIQFEISGKSNGYISIGFSDDTEMGNDDIYICGQDRNGNIQVQHAFSTGRSTPTIIPLENVYNIATSFNNGIIKCSFITRNAISTQQRAANTSYYIFMANGQTNGGAIQYHPLRPFITEDKVNLLGSQLASGNANRPAIIKTHGALMLIAWMTTGSIGMISARYFKQVSKGKQILGKDIWFQAHVFLMLLTVAATITAFVLAFVSVRGWSGGAHPVIGCIVMGLALIQPLIAVFRCAPDSKRRIVFNLVHAINALVIKVLAVISIFLGLQLLDNSPNQWLPKVMGGFVGWEFLIYLVLDFNLFLKKEEIYENVVKTPPEPKVLLIYILGNLMFLIALLVGIGQT</sequence>
<dbReference type="InterPro" id="IPR002861">
    <property type="entry name" value="Reeler_dom"/>
</dbReference>
<accession>A0ABR0ZIU1</accession>
<keyword evidence="7 12" id="KW-1133">Transmembrane helix</keyword>
<evidence type="ECO:0000259" key="14">
    <source>
        <dbReference type="PROSITE" id="PS50939"/>
    </source>
</evidence>
<dbReference type="Pfam" id="PF02014">
    <property type="entry name" value="Reeler"/>
    <property type="match status" value="1"/>
</dbReference>
<feature type="transmembrane region" description="Helical" evidence="12">
    <location>
        <begin position="438"/>
        <end position="459"/>
    </location>
</feature>
<feature type="domain" description="Cytochrome b561" evidence="14">
    <location>
        <begin position="363"/>
        <end position="557"/>
    </location>
</feature>
<evidence type="ECO:0000259" key="13">
    <source>
        <dbReference type="PROSITE" id="PS50836"/>
    </source>
</evidence>
<keyword evidence="5 12" id="KW-0812">Transmembrane</keyword>
<dbReference type="CDD" id="cd09628">
    <property type="entry name" value="DOMON_SDR_2_like"/>
    <property type="match status" value="1"/>
</dbReference>
<dbReference type="Proteomes" id="UP001369086">
    <property type="component" value="Unassembled WGS sequence"/>
</dbReference>
<feature type="transmembrane region" description="Helical" evidence="12">
    <location>
        <begin position="465"/>
        <end position="487"/>
    </location>
</feature>
<dbReference type="SMART" id="SM00664">
    <property type="entry name" value="DoH"/>
    <property type="match status" value="1"/>
</dbReference>